<dbReference type="InterPro" id="IPR025711">
    <property type="entry name" value="PepSY"/>
</dbReference>
<dbReference type="Pfam" id="PF03413">
    <property type="entry name" value="PepSY"/>
    <property type="match status" value="1"/>
</dbReference>
<evidence type="ECO:0000313" key="4">
    <source>
        <dbReference type="Proteomes" id="UP001215231"/>
    </source>
</evidence>
<evidence type="ECO:0000313" key="3">
    <source>
        <dbReference type="EMBL" id="WDE14657.1"/>
    </source>
</evidence>
<organism evidence="3 4">
    <name type="scientific">Thalassomonas haliotis</name>
    <dbReference type="NCBI Taxonomy" id="485448"/>
    <lineage>
        <taxon>Bacteria</taxon>
        <taxon>Pseudomonadati</taxon>
        <taxon>Pseudomonadota</taxon>
        <taxon>Gammaproteobacteria</taxon>
        <taxon>Alteromonadales</taxon>
        <taxon>Colwelliaceae</taxon>
        <taxon>Thalassomonas</taxon>
    </lineage>
</organism>
<sequence length="237" mass="26412">MLFIGIQFVIWSVSGAYMVIFDIDYIHGDSLVVQHRDIIDDKQINFPLKQVLARYPQAESLSLGSFVKQPVYRFSHDGQQYMVSAVNGDLLSPITESQAKAAARYYYSGSGIITAAQLISAHPPSELSGRHLPVYRVNFDDFASPSLYISALSGKVVTKRHEFWRGFDLMFILHVMDYQDGDPDNKLLLVSSLLALFAAMAGLVLVYFKVFRKKVPGADGNSQNPVATQGQLNRESV</sequence>
<name>A0ABY7VLH2_9GAMM</name>
<dbReference type="EMBL" id="CP059693">
    <property type="protein sequence ID" value="WDE14657.1"/>
    <property type="molecule type" value="Genomic_DNA"/>
</dbReference>
<proteinExistence type="predicted"/>
<keyword evidence="4" id="KW-1185">Reference proteome</keyword>
<evidence type="ECO:0000256" key="1">
    <source>
        <dbReference type="SAM" id="Phobius"/>
    </source>
</evidence>
<reference evidence="3 4" key="1">
    <citation type="journal article" date="2022" name="Mar. Drugs">
        <title>Bioassay-Guided Fractionation Leads to the Detection of Cholic Acid Generated by the Rare Thalassomonas sp.</title>
        <authorList>
            <person name="Pheiffer F."/>
            <person name="Schneider Y.K."/>
            <person name="Hansen E.H."/>
            <person name="Andersen J.H."/>
            <person name="Isaksson J."/>
            <person name="Busche T."/>
            <person name="R C."/>
            <person name="Kalinowski J."/>
            <person name="Zyl L.V."/>
            <person name="Trindade M."/>
        </authorList>
    </citation>
    <scope>NUCLEOTIDE SEQUENCE [LARGE SCALE GENOMIC DNA]</scope>
    <source>
        <strain evidence="3 4">A5K-61T</strain>
    </source>
</reference>
<keyword evidence="1" id="KW-0472">Membrane</keyword>
<evidence type="ECO:0000259" key="2">
    <source>
        <dbReference type="Pfam" id="PF03413"/>
    </source>
</evidence>
<keyword evidence="1" id="KW-0812">Transmembrane</keyword>
<feature type="domain" description="PepSY" evidence="2">
    <location>
        <begin position="93"/>
        <end position="157"/>
    </location>
</feature>
<gene>
    <name evidence="3" type="ORF">H3N35_24925</name>
</gene>
<feature type="transmembrane region" description="Helical" evidence="1">
    <location>
        <begin position="187"/>
        <end position="208"/>
    </location>
</feature>
<protein>
    <submittedName>
        <fullName evidence="3">PepSY domain-containing protein</fullName>
    </submittedName>
</protein>
<accession>A0ABY7VLH2</accession>
<keyword evidence="1" id="KW-1133">Transmembrane helix</keyword>
<dbReference type="Proteomes" id="UP001215231">
    <property type="component" value="Chromosome"/>
</dbReference>